<reference evidence="2" key="1">
    <citation type="submission" date="2017-09" db="EMBL/GenBank/DDBJ databases">
        <authorList>
            <person name="Feng G."/>
            <person name="Zhu H."/>
        </authorList>
    </citation>
    <scope>NUCLEOTIDE SEQUENCE [LARGE SCALE GENOMIC DNA]</scope>
    <source>
        <strain evidence="2">1PNM-20</strain>
    </source>
</reference>
<sequence length="97" mass="10682">MAQVTLQLGGRGFVVGCRDGEEARVEYLGRMMAERWGAASKAGGSLERSFLFLALMLADELDEEINRPLPDNLVSEEELEVIADRLEQLAGTLEQKA</sequence>
<dbReference type="Proteomes" id="UP000218151">
    <property type="component" value="Unassembled WGS sequence"/>
</dbReference>
<dbReference type="AlphaFoldDB" id="A0A2A2SJ95"/>
<proteinExistence type="predicted"/>
<name>A0A2A2SJ95_9SPHN</name>
<accession>A0A2A2SJ95</accession>
<dbReference type="InterPro" id="IPR007838">
    <property type="entry name" value="Cell_div_ZapA-like"/>
</dbReference>
<evidence type="ECO:0000313" key="1">
    <source>
        <dbReference type="EMBL" id="PAX09299.1"/>
    </source>
</evidence>
<dbReference type="RefSeq" id="WP_095996405.1">
    <property type="nucleotide sequence ID" value="NZ_NSLI01000001.1"/>
</dbReference>
<dbReference type="SUPFAM" id="SSF102829">
    <property type="entry name" value="Cell division protein ZapA-like"/>
    <property type="match status" value="1"/>
</dbReference>
<dbReference type="Pfam" id="PF05164">
    <property type="entry name" value="ZapA"/>
    <property type="match status" value="1"/>
</dbReference>
<organism evidence="1 2">
    <name type="scientific">Sphingomonas lenta</name>
    <dbReference type="NCBI Taxonomy" id="1141887"/>
    <lineage>
        <taxon>Bacteria</taxon>
        <taxon>Pseudomonadati</taxon>
        <taxon>Pseudomonadota</taxon>
        <taxon>Alphaproteobacteria</taxon>
        <taxon>Sphingomonadales</taxon>
        <taxon>Sphingomonadaceae</taxon>
        <taxon>Sphingomonas</taxon>
    </lineage>
</organism>
<keyword evidence="2" id="KW-1185">Reference proteome</keyword>
<keyword evidence="1" id="KW-0132">Cell division</keyword>
<dbReference type="OrthoDB" id="9797575at2"/>
<comment type="caution">
    <text evidence="1">The sequence shown here is derived from an EMBL/GenBank/DDBJ whole genome shotgun (WGS) entry which is preliminary data.</text>
</comment>
<protein>
    <submittedName>
        <fullName evidence="1">Cell division protein ZapA</fullName>
    </submittedName>
</protein>
<keyword evidence="1" id="KW-0131">Cell cycle</keyword>
<dbReference type="InterPro" id="IPR036192">
    <property type="entry name" value="Cell_div_ZapA-like_sf"/>
</dbReference>
<dbReference type="EMBL" id="NSLI01000001">
    <property type="protein sequence ID" value="PAX09299.1"/>
    <property type="molecule type" value="Genomic_DNA"/>
</dbReference>
<gene>
    <name evidence="1" type="ORF">CKY28_00620</name>
</gene>
<evidence type="ECO:0000313" key="2">
    <source>
        <dbReference type="Proteomes" id="UP000218151"/>
    </source>
</evidence>
<dbReference type="GO" id="GO:0051301">
    <property type="term" value="P:cell division"/>
    <property type="evidence" value="ECO:0007669"/>
    <property type="project" value="UniProtKB-KW"/>
</dbReference>